<evidence type="ECO:0000256" key="3">
    <source>
        <dbReference type="SAM" id="Phobius"/>
    </source>
</evidence>
<gene>
    <name evidence="5" type="ORF">AVDCRST_MAG53-2111</name>
</gene>
<organism evidence="5">
    <name type="scientific">uncultured Solirubrobacteraceae bacterium</name>
    <dbReference type="NCBI Taxonomy" id="1162706"/>
    <lineage>
        <taxon>Bacteria</taxon>
        <taxon>Bacillati</taxon>
        <taxon>Actinomycetota</taxon>
        <taxon>Thermoleophilia</taxon>
        <taxon>Solirubrobacterales</taxon>
        <taxon>Solirubrobacteraceae</taxon>
        <taxon>environmental samples</taxon>
    </lineage>
</organism>
<accession>A0A6J4SRK6</accession>
<evidence type="ECO:0000256" key="1">
    <source>
        <dbReference type="ARBA" id="ARBA00005801"/>
    </source>
</evidence>
<dbReference type="AlphaFoldDB" id="A0A6J4SRK6"/>
<comment type="similarity">
    <text evidence="1 2">Belongs to the peptidase A24 family.</text>
</comment>
<feature type="transmembrane region" description="Helical" evidence="3">
    <location>
        <begin position="127"/>
        <end position="155"/>
    </location>
</feature>
<evidence type="ECO:0000256" key="2">
    <source>
        <dbReference type="RuleBase" id="RU003793"/>
    </source>
</evidence>
<dbReference type="InterPro" id="IPR014032">
    <property type="entry name" value="Peptidase_A24A_bac"/>
</dbReference>
<feature type="transmembrane region" description="Helical" evidence="3">
    <location>
        <begin position="98"/>
        <end position="115"/>
    </location>
</feature>
<feature type="transmembrane region" description="Helical" evidence="3">
    <location>
        <begin position="167"/>
        <end position="185"/>
    </location>
</feature>
<feature type="transmembrane region" description="Helical" evidence="3">
    <location>
        <begin position="75"/>
        <end position="92"/>
    </location>
</feature>
<evidence type="ECO:0000259" key="4">
    <source>
        <dbReference type="Pfam" id="PF01478"/>
    </source>
</evidence>
<keyword evidence="3" id="KW-1133">Transmembrane helix</keyword>
<dbReference type="GO" id="GO:0005886">
    <property type="term" value="C:plasma membrane"/>
    <property type="evidence" value="ECO:0007669"/>
    <property type="project" value="TreeGrafter"/>
</dbReference>
<keyword evidence="3" id="KW-0812">Transmembrane</keyword>
<name>A0A6J4SRK6_9ACTN</name>
<dbReference type="GO" id="GO:0006465">
    <property type="term" value="P:signal peptide processing"/>
    <property type="evidence" value="ECO:0007669"/>
    <property type="project" value="TreeGrafter"/>
</dbReference>
<dbReference type="GO" id="GO:0004190">
    <property type="term" value="F:aspartic-type endopeptidase activity"/>
    <property type="evidence" value="ECO:0007669"/>
    <property type="project" value="InterPro"/>
</dbReference>
<sequence length="186" mass="19403">MVQDESDVAGPAGAATESPPIPRHPLLAAAVALLTVFSFAKFGLKPEAFIAAFACAALAVLAAIDIEHRLLPNRILFPAFLVVVVAQVAVAPDRAVEWVLAGLAAAAFLALPLVIRRDAMGMGDVKLALLLGAVVGWKVFPAIVIGCFAMLPFALAMLVRDRSIKGATLPFGPFLAFGTVVMLFVS</sequence>
<dbReference type="PANTHER" id="PTHR30487">
    <property type="entry name" value="TYPE 4 PREPILIN-LIKE PROTEINS LEADER PEPTIDE-PROCESSING ENZYME"/>
    <property type="match status" value="1"/>
</dbReference>
<keyword evidence="3" id="KW-0472">Membrane</keyword>
<reference evidence="5" key="1">
    <citation type="submission" date="2020-02" db="EMBL/GenBank/DDBJ databases">
        <authorList>
            <person name="Meier V. D."/>
        </authorList>
    </citation>
    <scope>NUCLEOTIDE SEQUENCE</scope>
    <source>
        <strain evidence="5">AVDCRST_MAG53</strain>
    </source>
</reference>
<dbReference type="Pfam" id="PF01478">
    <property type="entry name" value="Peptidase_A24"/>
    <property type="match status" value="1"/>
</dbReference>
<dbReference type="InterPro" id="IPR050882">
    <property type="entry name" value="Prepilin_peptidase/N-MTase"/>
</dbReference>
<evidence type="ECO:0000313" key="5">
    <source>
        <dbReference type="EMBL" id="CAA9503343.1"/>
    </source>
</evidence>
<protein>
    <recommendedName>
        <fullName evidence="4">Prepilin type IV endopeptidase peptidase domain-containing protein</fullName>
    </recommendedName>
</protein>
<dbReference type="EMBL" id="CADCVR010000068">
    <property type="protein sequence ID" value="CAA9503343.1"/>
    <property type="molecule type" value="Genomic_DNA"/>
</dbReference>
<proteinExistence type="inferred from homology"/>
<dbReference type="PANTHER" id="PTHR30487:SF0">
    <property type="entry name" value="PREPILIN LEADER PEPTIDASE_N-METHYLTRANSFERASE-RELATED"/>
    <property type="match status" value="1"/>
</dbReference>
<dbReference type="Gene3D" id="1.20.120.1220">
    <property type="match status" value="1"/>
</dbReference>
<dbReference type="InterPro" id="IPR000045">
    <property type="entry name" value="Prepilin_IV_endopep_pep"/>
</dbReference>
<feature type="domain" description="Prepilin type IV endopeptidase peptidase" evidence="4">
    <location>
        <begin position="53"/>
        <end position="154"/>
    </location>
</feature>
<dbReference type="PRINTS" id="PR00864">
    <property type="entry name" value="PREPILNPTASE"/>
</dbReference>
<feature type="transmembrane region" description="Helical" evidence="3">
    <location>
        <begin position="48"/>
        <end position="66"/>
    </location>
</feature>